<evidence type="ECO:0000256" key="3">
    <source>
        <dbReference type="ARBA" id="ARBA00022989"/>
    </source>
</evidence>
<dbReference type="InterPro" id="IPR002810">
    <property type="entry name" value="NfeD-like_C"/>
</dbReference>
<dbReference type="InterPro" id="IPR052165">
    <property type="entry name" value="Membrane_assoc_protease"/>
</dbReference>
<keyword evidence="4 6" id="KW-0472">Membrane</keyword>
<dbReference type="Pfam" id="PF01957">
    <property type="entry name" value="NfeD"/>
    <property type="match status" value="1"/>
</dbReference>
<name>A0AA37RD37_PSEPU</name>
<evidence type="ECO:0000256" key="6">
    <source>
        <dbReference type="SAM" id="Phobius"/>
    </source>
</evidence>
<reference evidence="11" key="1">
    <citation type="submission" date="2023-01" db="EMBL/GenBank/DDBJ databases">
        <title>Whole-genome sequence of Pseudomonas putida NBRC 14671.</title>
        <authorList>
            <person name="Morohoshi T."/>
            <person name="Someya N."/>
        </authorList>
    </citation>
    <scope>NUCLEOTIDE SEQUENCE</scope>
    <source>
        <strain evidence="11">NBRC 14671</strain>
    </source>
</reference>
<feature type="signal peptide" evidence="7">
    <location>
        <begin position="1"/>
        <end position="23"/>
    </location>
</feature>
<comment type="subcellular location">
    <subcellularLocation>
        <location evidence="1">Membrane</location>
        <topology evidence="1">Multi-pass membrane protein</topology>
    </subcellularLocation>
</comment>
<evidence type="ECO:0000313" key="11">
    <source>
        <dbReference type="EMBL" id="GLO36745.1"/>
    </source>
</evidence>
<feature type="compositionally biased region" description="Basic and acidic residues" evidence="5">
    <location>
        <begin position="136"/>
        <end position="145"/>
    </location>
</feature>
<evidence type="ECO:0000259" key="10">
    <source>
        <dbReference type="Pfam" id="PF25145"/>
    </source>
</evidence>
<accession>A0AA37RD37</accession>
<dbReference type="EMBL" id="BSKJ01000008">
    <property type="protein sequence ID" value="GLO36745.1"/>
    <property type="molecule type" value="Genomic_DNA"/>
</dbReference>
<organism evidence="11 12">
    <name type="scientific">Pseudomonas putida</name>
    <name type="common">Arthrobacter siderocapsulatus</name>
    <dbReference type="NCBI Taxonomy" id="303"/>
    <lineage>
        <taxon>Bacteria</taxon>
        <taxon>Pseudomonadati</taxon>
        <taxon>Pseudomonadota</taxon>
        <taxon>Gammaproteobacteria</taxon>
        <taxon>Pseudomonadales</taxon>
        <taxon>Pseudomonadaceae</taxon>
        <taxon>Pseudomonas</taxon>
    </lineage>
</organism>
<keyword evidence="3 6" id="KW-1133">Transmembrane helix</keyword>
<evidence type="ECO:0000259" key="8">
    <source>
        <dbReference type="Pfam" id="PF01957"/>
    </source>
</evidence>
<keyword evidence="7" id="KW-0732">Signal</keyword>
<evidence type="ECO:0000256" key="5">
    <source>
        <dbReference type="SAM" id="MobiDB-lite"/>
    </source>
</evidence>
<feature type="region of interest" description="Disordered" evidence="5">
    <location>
        <begin position="124"/>
        <end position="145"/>
    </location>
</feature>
<dbReference type="PANTHER" id="PTHR33507">
    <property type="entry name" value="INNER MEMBRANE PROTEIN YBBJ"/>
    <property type="match status" value="1"/>
</dbReference>
<comment type="caution">
    <text evidence="11">The sequence shown here is derived from an EMBL/GenBank/DDBJ whole genome shotgun (WGS) entry which is preliminary data.</text>
</comment>
<dbReference type="InterPro" id="IPR029045">
    <property type="entry name" value="ClpP/crotonase-like_dom_sf"/>
</dbReference>
<dbReference type="RefSeq" id="WP_284355347.1">
    <property type="nucleotide sequence ID" value="NZ_BSKF01000008.1"/>
</dbReference>
<dbReference type="InterPro" id="IPR056738">
    <property type="entry name" value="NfeD1b_N"/>
</dbReference>
<feature type="transmembrane region" description="Helical" evidence="6">
    <location>
        <begin position="319"/>
        <end position="338"/>
    </location>
</feature>
<dbReference type="Pfam" id="PF24961">
    <property type="entry name" value="NfeD_membrane"/>
    <property type="match status" value="1"/>
</dbReference>
<dbReference type="SUPFAM" id="SSF141322">
    <property type="entry name" value="NfeD domain-like"/>
    <property type="match status" value="1"/>
</dbReference>
<feature type="transmembrane region" description="Helical" evidence="6">
    <location>
        <begin position="242"/>
        <end position="264"/>
    </location>
</feature>
<dbReference type="InterPro" id="IPR012340">
    <property type="entry name" value="NA-bd_OB-fold"/>
</dbReference>
<dbReference type="AlphaFoldDB" id="A0AA37RD37"/>
<feature type="transmembrane region" description="Helical" evidence="6">
    <location>
        <begin position="350"/>
        <end position="371"/>
    </location>
</feature>
<sequence>MIARCWRWLLLLLLLGITPGGQAAPGAVWVLGIDDAIGPASADYLVRSLGQAQVQGAQLVVIRMDTPGGLDSAMRQMIKAILASPVPVATYVAPSGARAASAGTYILYASHVAAMAPGTNLGAATPVQIGGPPGTPKDDKAKRGDDETLARKQVNDAAAYIRGLAQLRGRNADWAEKAVREAVSLPANEALRLNVIDQVADDLPDLLRKLDGKTLQVAGQPYPLHTTGASLVEHLPDWRTRVLAVITNPSVALILIMIGVYGLLFEFMNPGSTVGGVVGGISLLLALYALQLLPVSFAGVALILLGIAFMIAEAFLPSFGVVGFGGIVAFVVGALILIDTDAPGFGIPLALIGTLAVLSALLIGGVLGMAIKARRRVLVSGDAGLVGSLVTVTQVMAGNPFCGVVLAQGEQWQAQCATPLHAGQNVRITARHGVMLDVSAAAPAAQGE</sequence>
<gene>
    <name evidence="11" type="ORF">PPUN14671_35810</name>
</gene>
<dbReference type="FunFam" id="3.90.226.10:FF:000089">
    <property type="entry name" value="Membrane-bound serine protease"/>
    <property type="match status" value="1"/>
</dbReference>
<dbReference type="Gene3D" id="3.90.226.10">
    <property type="entry name" value="2-enoyl-CoA Hydratase, Chain A, domain 1"/>
    <property type="match status" value="1"/>
</dbReference>
<dbReference type="CDD" id="cd07020">
    <property type="entry name" value="Clp_protease_NfeD_1"/>
    <property type="match status" value="1"/>
</dbReference>
<dbReference type="PANTHER" id="PTHR33507:SF4">
    <property type="entry name" value="NODULATION COMPETITIVENESS PROTEIN NFED"/>
    <property type="match status" value="1"/>
</dbReference>
<evidence type="ECO:0000259" key="9">
    <source>
        <dbReference type="Pfam" id="PF24961"/>
    </source>
</evidence>
<evidence type="ECO:0000256" key="1">
    <source>
        <dbReference type="ARBA" id="ARBA00004141"/>
    </source>
</evidence>
<evidence type="ECO:0000256" key="2">
    <source>
        <dbReference type="ARBA" id="ARBA00022692"/>
    </source>
</evidence>
<protein>
    <recommendedName>
        <fullName evidence="13">Serine protease</fullName>
    </recommendedName>
</protein>
<dbReference type="Pfam" id="PF25145">
    <property type="entry name" value="NfeD1b_N"/>
    <property type="match status" value="1"/>
</dbReference>
<evidence type="ECO:0000256" key="7">
    <source>
        <dbReference type="SAM" id="SignalP"/>
    </source>
</evidence>
<feature type="domain" description="NfeD integral membrane" evidence="9">
    <location>
        <begin position="251"/>
        <end position="363"/>
    </location>
</feature>
<keyword evidence="2 6" id="KW-0812">Transmembrane</keyword>
<feature type="domain" description="NfeD-like C-terminal" evidence="8">
    <location>
        <begin position="384"/>
        <end position="438"/>
    </location>
</feature>
<dbReference type="Proteomes" id="UP001161257">
    <property type="component" value="Unassembled WGS sequence"/>
</dbReference>
<proteinExistence type="predicted"/>
<feature type="transmembrane region" description="Helical" evidence="6">
    <location>
        <begin position="295"/>
        <end position="312"/>
    </location>
</feature>
<dbReference type="SUPFAM" id="SSF52096">
    <property type="entry name" value="ClpP/crotonase"/>
    <property type="match status" value="1"/>
</dbReference>
<evidence type="ECO:0008006" key="13">
    <source>
        <dbReference type="Google" id="ProtNLM"/>
    </source>
</evidence>
<dbReference type="Gene3D" id="2.40.50.140">
    <property type="entry name" value="Nucleic acid-binding proteins"/>
    <property type="match status" value="1"/>
</dbReference>
<dbReference type="InterPro" id="IPR056739">
    <property type="entry name" value="NfeD_membrane"/>
</dbReference>
<dbReference type="GO" id="GO:0016020">
    <property type="term" value="C:membrane"/>
    <property type="evidence" value="ECO:0007669"/>
    <property type="project" value="UniProtKB-SubCell"/>
</dbReference>
<feature type="chain" id="PRO_5041246947" description="Serine protease" evidence="7">
    <location>
        <begin position="24"/>
        <end position="448"/>
    </location>
</feature>
<evidence type="ECO:0000313" key="12">
    <source>
        <dbReference type="Proteomes" id="UP001161257"/>
    </source>
</evidence>
<feature type="domain" description="NfeD1b N-terminal" evidence="10">
    <location>
        <begin position="28"/>
        <end position="213"/>
    </location>
</feature>
<evidence type="ECO:0000256" key="4">
    <source>
        <dbReference type="ARBA" id="ARBA00023136"/>
    </source>
</evidence>